<evidence type="ECO:0008006" key="3">
    <source>
        <dbReference type="Google" id="ProtNLM"/>
    </source>
</evidence>
<keyword evidence="2" id="KW-1185">Reference proteome</keyword>
<comment type="caution">
    <text evidence="1">The sequence shown here is derived from an EMBL/GenBank/DDBJ whole genome shotgun (WGS) entry which is preliminary data.</text>
</comment>
<dbReference type="EMBL" id="BAABRP010000029">
    <property type="protein sequence ID" value="GAA5514959.1"/>
    <property type="molecule type" value="Genomic_DNA"/>
</dbReference>
<accession>A0ABP9WCA5</accession>
<protein>
    <recommendedName>
        <fullName evidence="3">PAAR repeat-containing protein</fullName>
    </recommendedName>
</protein>
<name>A0ABP9WCA5_9DEIO</name>
<proteinExistence type="predicted"/>
<reference evidence="1 2" key="1">
    <citation type="submission" date="2024-02" db="EMBL/GenBank/DDBJ databases">
        <title>Deinococcus carri NBRC 110142.</title>
        <authorList>
            <person name="Ichikawa N."/>
            <person name="Katano-Makiyama Y."/>
            <person name="Hidaka K."/>
        </authorList>
    </citation>
    <scope>NUCLEOTIDE SEQUENCE [LARGE SCALE GENOMIC DNA]</scope>
    <source>
        <strain evidence="1 2">NBRC 110142</strain>
    </source>
</reference>
<dbReference type="Pfam" id="PF05488">
    <property type="entry name" value="PAAR_motif"/>
    <property type="match status" value="1"/>
</dbReference>
<evidence type="ECO:0000313" key="2">
    <source>
        <dbReference type="Proteomes" id="UP001401887"/>
    </source>
</evidence>
<evidence type="ECO:0000313" key="1">
    <source>
        <dbReference type="EMBL" id="GAA5514959.1"/>
    </source>
</evidence>
<gene>
    <name evidence="1" type="ORF">Dcar01_03723</name>
</gene>
<dbReference type="InterPro" id="IPR008727">
    <property type="entry name" value="PAAR_motif"/>
</dbReference>
<dbReference type="Gene3D" id="2.60.200.60">
    <property type="match status" value="1"/>
</dbReference>
<sequence length="93" mass="9044">MVGMAEPALRVGDPGAHGGTVTAGAATVTIVGVPAARLGDPHSEPPPLVAHGPQVIATGSATVFIEGRPAARQGDTLGCGAALLPTQFTVLIG</sequence>
<dbReference type="Proteomes" id="UP001401887">
    <property type="component" value="Unassembled WGS sequence"/>
</dbReference>
<organism evidence="1 2">
    <name type="scientific">Deinococcus carri</name>
    <dbReference type="NCBI Taxonomy" id="1211323"/>
    <lineage>
        <taxon>Bacteria</taxon>
        <taxon>Thermotogati</taxon>
        <taxon>Deinococcota</taxon>
        <taxon>Deinococci</taxon>
        <taxon>Deinococcales</taxon>
        <taxon>Deinococcaceae</taxon>
        <taxon>Deinococcus</taxon>
    </lineage>
</organism>